<dbReference type="EMBL" id="AP026382">
    <property type="protein sequence ID" value="BDN98110.1"/>
    <property type="molecule type" value="Genomic_DNA"/>
</dbReference>
<accession>A0AAD1P3A9</accession>
<organism evidence="1 2">
    <name type="scientific">Citrobacter braakii</name>
    <dbReference type="NCBI Taxonomy" id="57706"/>
    <lineage>
        <taxon>Bacteria</taxon>
        <taxon>Pseudomonadati</taxon>
        <taxon>Pseudomonadota</taxon>
        <taxon>Gammaproteobacteria</taxon>
        <taxon>Enterobacterales</taxon>
        <taxon>Enterobacteriaceae</taxon>
        <taxon>Citrobacter</taxon>
        <taxon>Citrobacter freundii complex</taxon>
    </lineage>
</organism>
<reference evidence="1" key="1">
    <citation type="submission" date="2022-07" db="EMBL/GenBank/DDBJ databases">
        <title>Complete genome sequence of carbapenem-resistant Citrobacter spp. in Japan.</title>
        <authorList>
            <person name="Maehana S."/>
            <person name="Suzuki M."/>
            <person name="Kitasato H."/>
        </authorList>
    </citation>
    <scope>NUCLEOTIDE SEQUENCE</scope>
    <source>
        <strain evidence="1">KAM621</strain>
    </source>
</reference>
<sequence length="73" mass="8579">MRFTKLKNKNQFSKESIRVSALILRIINGNRKTNNIIISDNTFCIFPIAMAFTRWRIGKWKQSYDAAINNSRN</sequence>
<evidence type="ECO:0000313" key="2">
    <source>
        <dbReference type="Proteomes" id="UP001058317"/>
    </source>
</evidence>
<name>A0AAD1P3A9_CITBR</name>
<gene>
    <name evidence="1" type="ORF">KAM621c_32150</name>
</gene>
<evidence type="ECO:0000313" key="1">
    <source>
        <dbReference type="EMBL" id="BDN98110.1"/>
    </source>
</evidence>
<proteinExistence type="predicted"/>
<dbReference type="AlphaFoldDB" id="A0AAD1P3A9"/>
<protein>
    <submittedName>
        <fullName evidence="1">Uncharacterized protein</fullName>
    </submittedName>
</protein>
<dbReference type="Proteomes" id="UP001058317">
    <property type="component" value="Chromosome"/>
</dbReference>